<dbReference type="InterPro" id="IPR036188">
    <property type="entry name" value="FAD/NAD-bd_sf"/>
</dbReference>
<dbReference type="InterPro" id="IPR009051">
    <property type="entry name" value="Helical_ferredxn"/>
</dbReference>
<accession>A0A1M4YV53</accession>
<dbReference type="SUPFAM" id="SSF51971">
    <property type="entry name" value="Nucleotide-binding domain"/>
    <property type="match status" value="1"/>
</dbReference>
<proteinExistence type="predicted"/>
<gene>
    <name evidence="3" type="ORF">SAMN02746064_01870</name>
</gene>
<organism evidence="3 4">
    <name type="scientific">Alkalibacter saccharofermentans DSM 14828</name>
    <dbReference type="NCBI Taxonomy" id="1120975"/>
    <lineage>
        <taxon>Bacteria</taxon>
        <taxon>Bacillati</taxon>
        <taxon>Bacillota</taxon>
        <taxon>Clostridia</taxon>
        <taxon>Eubacteriales</taxon>
        <taxon>Eubacteriaceae</taxon>
        <taxon>Alkalibacter</taxon>
    </lineage>
</organism>
<dbReference type="PANTHER" id="PTHR42783:SF3">
    <property type="entry name" value="GLUTAMATE SYNTHASE [NADPH] SMALL CHAIN-RELATED"/>
    <property type="match status" value="1"/>
</dbReference>
<dbReference type="STRING" id="1120975.SAMN02746064_01870"/>
<dbReference type="PANTHER" id="PTHR42783">
    <property type="entry name" value="GLUTAMATE SYNTHASE [NADPH] SMALL CHAIN"/>
    <property type="match status" value="1"/>
</dbReference>
<dbReference type="PRINTS" id="PR00469">
    <property type="entry name" value="PNDRDTASEII"/>
</dbReference>
<dbReference type="Gene3D" id="3.50.50.60">
    <property type="entry name" value="FAD/NAD(P)-binding domain"/>
    <property type="match status" value="2"/>
</dbReference>
<dbReference type="InterPro" id="IPR028261">
    <property type="entry name" value="DPD_II"/>
</dbReference>
<dbReference type="AlphaFoldDB" id="A0A1M4YV53"/>
<dbReference type="RefSeq" id="WP_073271335.1">
    <property type="nucleotide sequence ID" value="NZ_FQTU01000014.1"/>
</dbReference>
<dbReference type="PRINTS" id="PR00368">
    <property type="entry name" value="FADPNR"/>
</dbReference>
<dbReference type="Gene3D" id="1.10.1060.10">
    <property type="entry name" value="Alpha-helical ferredoxin"/>
    <property type="match status" value="1"/>
</dbReference>
<dbReference type="Pfam" id="PF14691">
    <property type="entry name" value="Fer4_20"/>
    <property type="match status" value="1"/>
</dbReference>
<dbReference type="SUPFAM" id="SSF46548">
    <property type="entry name" value="alpha-helical ferredoxin"/>
    <property type="match status" value="1"/>
</dbReference>
<dbReference type="GO" id="GO:0016491">
    <property type="term" value="F:oxidoreductase activity"/>
    <property type="evidence" value="ECO:0007669"/>
    <property type="project" value="InterPro"/>
</dbReference>
<dbReference type="InterPro" id="IPR023753">
    <property type="entry name" value="FAD/NAD-binding_dom"/>
</dbReference>
<feature type="domain" description="Dihydroprymidine dehydrogenase" evidence="2">
    <location>
        <begin position="5"/>
        <end position="94"/>
    </location>
</feature>
<evidence type="ECO:0000259" key="1">
    <source>
        <dbReference type="Pfam" id="PF07992"/>
    </source>
</evidence>
<feature type="domain" description="FAD/NAD(P)-binding" evidence="1">
    <location>
        <begin position="110"/>
        <end position="378"/>
    </location>
</feature>
<dbReference type="EMBL" id="FQTU01000014">
    <property type="protein sequence ID" value="SHF09661.1"/>
    <property type="molecule type" value="Genomic_DNA"/>
</dbReference>
<keyword evidence="4" id="KW-1185">Reference proteome</keyword>
<dbReference type="GO" id="GO:0051536">
    <property type="term" value="F:iron-sulfur cluster binding"/>
    <property type="evidence" value="ECO:0007669"/>
    <property type="project" value="InterPro"/>
</dbReference>
<sequence>MPFHVIEEAKRCLQCKKPLCRQGCPVNTPIPQMIQLLLDKQITESGQMLFENNPMTLVCSLICDHERQCEGHCILNKKGMPIHVSSIENFISGNYFDKTKLEHPETNGIKTAIIGSGPAGITIAILLAQKGYEVTVFESKDKIGGVLRYGIPEFRLPKKILDQFYDKMLAMGIKIRPNTSIGNEMDIDSLFRDGYKSVFIGTGVWKANALGIKGETLGNVHYAINYLTNPDVYRLGDTVNVIGAGNAAMDVARTVLRKGARSVTVFARRDRISASKKEFDYASIEGVEFVYHRTPEEITDDGVWFKDTITGEKMFYPSDSTIISVSQGPRNQIVSTTKGIDVNDRGLVVADGCGRTTRKGVFASGDVVQGAKTVVEAVHYSKLVVDAMDEYMKNTAADETGD</sequence>
<protein>
    <submittedName>
        <fullName evidence="3">Glutamate synthase (NADPH/NADH) small chain</fullName>
    </submittedName>
</protein>
<evidence type="ECO:0000313" key="4">
    <source>
        <dbReference type="Proteomes" id="UP000184251"/>
    </source>
</evidence>
<dbReference type="Proteomes" id="UP000184251">
    <property type="component" value="Unassembled WGS sequence"/>
</dbReference>
<evidence type="ECO:0000313" key="3">
    <source>
        <dbReference type="EMBL" id="SHF09661.1"/>
    </source>
</evidence>
<evidence type="ECO:0000259" key="2">
    <source>
        <dbReference type="Pfam" id="PF14691"/>
    </source>
</evidence>
<reference evidence="3 4" key="1">
    <citation type="submission" date="2016-11" db="EMBL/GenBank/DDBJ databases">
        <authorList>
            <person name="Jaros S."/>
            <person name="Januszkiewicz K."/>
            <person name="Wedrychowicz H."/>
        </authorList>
    </citation>
    <scope>NUCLEOTIDE SEQUENCE [LARGE SCALE GENOMIC DNA]</scope>
    <source>
        <strain evidence="3 4">DSM 14828</strain>
    </source>
</reference>
<dbReference type="OrthoDB" id="9803192at2"/>
<name>A0A1M4YV53_9FIRM</name>
<dbReference type="Pfam" id="PF07992">
    <property type="entry name" value="Pyr_redox_2"/>
    <property type="match status" value="1"/>
</dbReference>